<evidence type="ECO:0000256" key="1">
    <source>
        <dbReference type="SAM" id="MobiDB-lite"/>
    </source>
</evidence>
<evidence type="ECO:0000313" key="3">
    <source>
        <dbReference type="Proteomes" id="UP001500665"/>
    </source>
</evidence>
<evidence type="ECO:0000313" key="2">
    <source>
        <dbReference type="EMBL" id="GAA0966117.1"/>
    </source>
</evidence>
<protein>
    <submittedName>
        <fullName evidence="2">Uncharacterized protein</fullName>
    </submittedName>
</protein>
<dbReference type="EMBL" id="BAAAHH010000041">
    <property type="protein sequence ID" value="GAA0966117.1"/>
    <property type="molecule type" value="Genomic_DNA"/>
</dbReference>
<sequence>MRMTAQRHPGNVTLCSVVNYTHSVSASRQAFTDALEHVEGDIQVLQARQAGLRITISDAETALERCESRLAFLAQSKDVLTQLVLDTANAAQEAGSSTGSADPPPTDAQSSADRDGEPADAPLSRCDQIQEVVDRHPDREFRPREIAELLGWNDEGNDETAKVRSLMKYMEKRGRLRKNADGAYQSLAASSRAAQSGPHQEADPSGETPSADAPGRSSRRSRTQADSIDVSQVLAYVRESPDRKFRPHQIADELAILDQDALRRVLKELVEQGRMSACSSGRYQYVQQPHASGRAM</sequence>
<feature type="region of interest" description="Disordered" evidence="1">
    <location>
        <begin position="188"/>
        <end position="227"/>
    </location>
</feature>
<reference evidence="2 3" key="1">
    <citation type="journal article" date="2019" name="Int. J. Syst. Evol. Microbiol.">
        <title>The Global Catalogue of Microorganisms (GCM) 10K type strain sequencing project: providing services to taxonomists for standard genome sequencing and annotation.</title>
        <authorList>
            <consortium name="The Broad Institute Genomics Platform"/>
            <consortium name="The Broad Institute Genome Sequencing Center for Infectious Disease"/>
            <person name="Wu L."/>
            <person name="Ma J."/>
        </authorList>
    </citation>
    <scope>NUCLEOTIDE SEQUENCE [LARGE SCALE GENOMIC DNA]</scope>
    <source>
        <strain evidence="2 3">JCM 10696</strain>
    </source>
</reference>
<proteinExistence type="predicted"/>
<dbReference type="Proteomes" id="UP001500665">
    <property type="component" value="Unassembled WGS sequence"/>
</dbReference>
<gene>
    <name evidence="2" type="ORF">GCM10009550_67790</name>
</gene>
<name>A0ABN1RWF9_9ACTN</name>
<comment type="caution">
    <text evidence="2">The sequence shown here is derived from an EMBL/GenBank/DDBJ whole genome shotgun (WGS) entry which is preliminary data.</text>
</comment>
<feature type="region of interest" description="Disordered" evidence="1">
    <location>
        <begin position="91"/>
        <end position="139"/>
    </location>
</feature>
<organism evidence="2 3">
    <name type="scientific">Actinocorallia libanotica</name>
    <dbReference type="NCBI Taxonomy" id="46162"/>
    <lineage>
        <taxon>Bacteria</taxon>
        <taxon>Bacillati</taxon>
        <taxon>Actinomycetota</taxon>
        <taxon>Actinomycetes</taxon>
        <taxon>Streptosporangiales</taxon>
        <taxon>Thermomonosporaceae</taxon>
        <taxon>Actinocorallia</taxon>
    </lineage>
</organism>
<accession>A0ABN1RWF9</accession>
<keyword evidence="3" id="KW-1185">Reference proteome</keyword>